<feature type="region of interest" description="Disordered" evidence="1">
    <location>
        <begin position="1"/>
        <end position="30"/>
    </location>
</feature>
<dbReference type="STRING" id="45235.A0A2K3QI58"/>
<dbReference type="InterPro" id="IPR018555">
    <property type="entry name" value="C630.06c-like"/>
</dbReference>
<organism evidence="2 3">
    <name type="scientific">Tolypocladium capitatum</name>
    <dbReference type="NCBI Taxonomy" id="45235"/>
    <lineage>
        <taxon>Eukaryota</taxon>
        <taxon>Fungi</taxon>
        <taxon>Dikarya</taxon>
        <taxon>Ascomycota</taxon>
        <taxon>Pezizomycotina</taxon>
        <taxon>Sordariomycetes</taxon>
        <taxon>Hypocreomycetidae</taxon>
        <taxon>Hypocreales</taxon>
        <taxon>Ophiocordycipitaceae</taxon>
        <taxon>Tolypocladium</taxon>
    </lineage>
</organism>
<name>A0A2K3QI58_9HYPO</name>
<feature type="compositionally biased region" description="Basic and acidic residues" evidence="1">
    <location>
        <begin position="1"/>
        <end position="15"/>
    </location>
</feature>
<reference evidence="2 3" key="1">
    <citation type="submission" date="2017-08" db="EMBL/GenBank/DDBJ databases">
        <title>Harnessing the power of phylogenomics to disentangle the directionality and signatures of interkingdom host jumping in the parasitic fungal genus Tolypocladium.</title>
        <authorList>
            <person name="Quandt C.A."/>
            <person name="Patterson W."/>
            <person name="Spatafora J.W."/>
        </authorList>
    </citation>
    <scope>NUCLEOTIDE SEQUENCE [LARGE SCALE GENOMIC DNA]</scope>
    <source>
        <strain evidence="2 3">CBS 113982</strain>
    </source>
</reference>
<feature type="compositionally biased region" description="Basic residues" evidence="1">
    <location>
        <begin position="205"/>
        <end position="225"/>
    </location>
</feature>
<accession>A0A2K3QI58</accession>
<dbReference type="OrthoDB" id="5425061at2759"/>
<dbReference type="Pfam" id="PF09428">
    <property type="entry name" value="DUF2011"/>
    <property type="match status" value="1"/>
</dbReference>
<gene>
    <name evidence="2" type="ORF">TCAP_02863</name>
</gene>
<evidence type="ECO:0000256" key="1">
    <source>
        <dbReference type="SAM" id="MobiDB-lite"/>
    </source>
</evidence>
<dbReference type="EMBL" id="NRSZ01000446">
    <property type="protein sequence ID" value="PNY27209.1"/>
    <property type="molecule type" value="Genomic_DNA"/>
</dbReference>
<proteinExistence type="predicted"/>
<feature type="compositionally biased region" description="Basic and acidic residues" evidence="1">
    <location>
        <begin position="56"/>
        <end position="83"/>
    </location>
</feature>
<sequence>MFELPEAKRVRREDLEGADGSGWGDEGEDGIDADLQARLNAQIARSLGLDAGGVEPLHRPAEEPRPKAERPDAEVTDNRDGADGTRNVDNQDEDPDEFEFRLFSSAAAAPKVVLESNKEAQGEGGLVAQRPTSHFLVAHVPAELKRQYEFAAVSGEDVLHRSRSRSWGLELPWKVTAKITTTRKARPEDEATETGRIEEAPDPAKRKRPGKKRRIALRTRERVKRAHEEAAAKKQMDKEEHLKDKKKRLNRLKKLRKRAKGKEKKMAAKGQGEEAAGSDTDSDDSE</sequence>
<feature type="compositionally biased region" description="Low complexity" evidence="1">
    <location>
        <begin position="268"/>
        <end position="277"/>
    </location>
</feature>
<feature type="region of interest" description="Disordered" evidence="1">
    <location>
        <begin position="180"/>
        <end position="286"/>
    </location>
</feature>
<dbReference type="AlphaFoldDB" id="A0A2K3QI58"/>
<feature type="compositionally biased region" description="Basic and acidic residues" evidence="1">
    <location>
        <begin position="185"/>
        <end position="204"/>
    </location>
</feature>
<comment type="caution">
    <text evidence="2">The sequence shown here is derived from an EMBL/GenBank/DDBJ whole genome shotgun (WGS) entry which is preliminary data.</text>
</comment>
<feature type="compositionally biased region" description="Basic residues" evidence="1">
    <location>
        <begin position="244"/>
        <end position="263"/>
    </location>
</feature>
<evidence type="ECO:0000313" key="3">
    <source>
        <dbReference type="Proteomes" id="UP000236621"/>
    </source>
</evidence>
<evidence type="ECO:0000313" key="2">
    <source>
        <dbReference type="EMBL" id="PNY27209.1"/>
    </source>
</evidence>
<dbReference type="Proteomes" id="UP000236621">
    <property type="component" value="Unassembled WGS sequence"/>
</dbReference>
<feature type="region of interest" description="Disordered" evidence="1">
    <location>
        <begin position="48"/>
        <end position="97"/>
    </location>
</feature>
<feature type="compositionally biased region" description="Basic and acidic residues" evidence="1">
    <location>
        <begin position="226"/>
        <end position="243"/>
    </location>
</feature>
<keyword evidence="3" id="KW-1185">Reference proteome</keyword>
<protein>
    <submittedName>
        <fullName evidence="2">Uncharacterized protein</fullName>
    </submittedName>
</protein>